<keyword evidence="2" id="KW-1185">Reference proteome</keyword>
<dbReference type="InterPro" id="IPR007367">
    <property type="entry name" value="DUF433"/>
</dbReference>
<dbReference type="InterPro" id="IPR009057">
    <property type="entry name" value="Homeodomain-like_sf"/>
</dbReference>
<dbReference type="EMBL" id="BMKP01000004">
    <property type="protein sequence ID" value="GGF12214.1"/>
    <property type="molecule type" value="Genomic_DNA"/>
</dbReference>
<evidence type="ECO:0000313" key="1">
    <source>
        <dbReference type="EMBL" id="GGF12214.1"/>
    </source>
</evidence>
<evidence type="ECO:0000313" key="2">
    <source>
        <dbReference type="Proteomes" id="UP000655016"/>
    </source>
</evidence>
<dbReference type="InterPro" id="IPR036388">
    <property type="entry name" value="WH-like_DNA-bd_sf"/>
</dbReference>
<dbReference type="PANTHER" id="PTHR34849:SF5">
    <property type="entry name" value="SSL2733 PROTEIN"/>
    <property type="match status" value="1"/>
</dbReference>
<dbReference type="RefSeq" id="WP_163394371.1">
    <property type="nucleotide sequence ID" value="NZ_BMKP01000004.1"/>
</dbReference>
<sequence>MGNNWQNLISINPDIRFGKPIITGTRICISDILSWLATGMSFEEIIEDFPELKKEHILAALAFAANRENITKIIAA</sequence>
<gene>
    <name evidence="1" type="ORF">GCM10011518_21830</name>
</gene>
<dbReference type="Gene3D" id="1.10.10.10">
    <property type="entry name" value="Winged helix-like DNA-binding domain superfamily/Winged helix DNA-binding domain"/>
    <property type="match status" value="1"/>
</dbReference>
<reference evidence="2" key="1">
    <citation type="journal article" date="2019" name="Int. J. Syst. Evol. Microbiol.">
        <title>The Global Catalogue of Microorganisms (GCM) 10K type strain sequencing project: providing services to taxonomists for standard genome sequencing and annotation.</title>
        <authorList>
            <consortium name="The Broad Institute Genomics Platform"/>
            <consortium name="The Broad Institute Genome Sequencing Center for Infectious Disease"/>
            <person name="Wu L."/>
            <person name="Ma J."/>
        </authorList>
    </citation>
    <scope>NUCLEOTIDE SEQUENCE [LARGE SCALE GENOMIC DNA]</scope>
    <source>
        <strain evidence="2">CGMCC 1.16060</strain>
    </source>
</reference>
<protein>
    <recommendedName>
        <fullName evidence="3">DUF433 domain-containing protein</fullName>
    </recommendedName>
</protein>
<dbReference type="Pfam" id="PF04255">
    <property type="entry name" value="DUF433"/>
    <property type="match status" value="1"/>
</dbReference>
<name>A0ABQ1U8W0_9FLAO</name>
<dbReference type="Proteomes" id="UP000655016">
    <property type="component" value="Unassembled WGS sequence"/>
</dbReference>
<accession>A0ABQ1U8W0</accession>
<dbReference type="PANTHER" id="PTHR34849">
    <property type="entry name" value="SSL5025 PROTEIN"/>
    <property type="match status" value="1"/>
</dbReference>
<comment type="caution">
    <text evidence="1">The sequence shown here is derived from an EMBL/GenBank/DDBJ whole genome shotgun (WGS) entry which is preliminary data.</text>
</comment>
<organism evidence="1 2">
    <name type="scientific">Flavobacterium limi</name>
    <dbReference type="NCBI Taxonomy" id="2045105"/>
    <lineage>
        <taxon>Bacteria</taxon>
        <taxon>Pseudomonadati</taxon>
        <taxon>Bacteroidota</taxon>
        <taxon>Flavobacteriia</taxon>
        <taxon>Flavobacteriales</taxon>
        <taxon>Flavobacteriaceae</taxon>
        <taxon>Flavobacterium</taxon>
    </lineage>
</organism>
<dbReference type="SUPFAM" id="SSF46689">
    <property type="entry name" value="Homeodomain-like"/>
    <property type="match status" value="1"/>
</dbReference>
<proteinExistence type="predicted"/>
<evidence type="ECO:0008006" key="3">
    <source>
        <dbReference type="Google" id="ProtNLM"/>
    </source>
</evidence>